<dbReference type="Proteomes" id="UP001519291">
    <property type="component" value="Unassembled WGS sequence"/>
</dbReference>
<comment type="caution">
    <text evidence="1">The sequence shown here is derived from an EMBL/GenBank/DDBJ whole genome shotgun (WGS) entry which is preliminary data.</text>
</comment>
<keyword evidence="2" id="KW-1185">Reference proteome</keyword>
<evidence type="ECO:0000313" key="2">
    <source>
        <dbReference type="Proteomes" id="UP001519291"/>
    </source>
</evidence>
<proteinExistence type="predicted"/>
<evidence type="ECO:0008006" key="3">
    <source>
        <dbReference type="Google" id="ProtNLM"/>
    </source>
</evidence>
<protein>
    <recommendedName>
        <fullName evidence="3">Immunity protein 49</fullName>
    </recommendedName>
</protein>
<reference evidence="1 2" key="1">
    <citation type="submission" date="2021-03" db="EMBL/GenBank/DDBJ databases">
        <title>Sequencing the genomes of 1000 actinobacteria strains.</title>
        <authorList>
            <person name="Klenk H.-P."/>
        </authorList>
    </citation>
    <scope>NUCLEOTIDE SEQUENCE [LARGE SCALE GENOMIC DNA]</scope>
    <source>
        <strain evidence="1 2">DSM 41480</strain>
    </source>
</reference>
<sequence>MSFNTYHWWGCSLLDGELESARDKLADERNVDAFLVLLRSGRTAAVGIALDHFHHAGSTSRHHESDPFAPYAAEVLARAREILAHPPTPADETGAEEDGADHASALLALLNLAAPEDSELIASALRHATTANAVGAAAMAAATALERSATPHATLIRALTDIVFDESREIDQRVDALKAFDNVKAPQAVDVLDRALRSGEFALQAEAAFTLVTHHMVTHRAAVEGVAALWPDDAPWPAAAVRAGLHDVPPGDGAPHQEDS</sequence>
<organism evidence="1 2">
    <name type="scientific">Streptomyces syringium</name>
    <dbReference type="NCBI Taxonomy" id="76729"/>
    <lineage>
        <taxon>Bacteria</taxon>
        <taxon>Bacillati</taxon>
        <taxon>Actinomycetota</taxon>
        <taxon>Actinomycetes</taxon>
        <taxon>Kitasatosporales</taxon>
        <taxon>Streptomycetaceae</taxon>
        <taxon>Streptomyces</taxon>
    </lineage>
</organism>
<dbReference type="GeneID" id="91567243"/>
<accession>A0ABS4XWK3</accession>
<gene>
    <name evidence="1" type="ORF">JO379_000358</name>
</gene>
<dbReference type="RefSeq" id="WP_209513433.1">
    <property type="nucleotide sequence ID" value="NZ_JAGIOH010000001.1"/>
</dbReference>
<name>A0ABS4XWK3_9ACTN</name>
<dbReference type="EMBL" id="JAGIOH010000001">
    <property type="protein sequence ID" value="MBP2400889.1"/>
    <property type="molecule type" value="Genomic_DNA"/>
</dbReference>
<evidence type="ECO:0000313" key="1">
    <source>
        <dbReference type="EMBL" id="MBP2400889.1"/>
    </source>
</evidence>